<dbReference type="AlphaFoldDB" id="A0AA41N0T7"/>
<dbReference type="GO" id="GO:0005737">
    <property type="term" value="C:cytoplasm"/>
    <property type="evidence" value="ECO:0007669"/>
    <property type="project" value="UniProtKB-SubCell"/>
</dbReference>
<keyword evidence="10" id="KW-1185">Reference proteome</keyword>
<evidence type="ECO:0000256" key="2">
    <source>
        <dbReference type="ARBA" id="ARBA00022473"/>
    </source>
</evidence>
<dbReference type="Pfam" id="PF00531">
    <property type="entry name" value="Death"/>
    <property type="match status" value="1"/>
</dbReference>
<protein>
    <recommendedName>
        <fullName evidence="6">Ectodysplasin-A receptor-associated adapter protein</fullName>
    </recommendedName>
</protein>
<sequence>MGLTVLWKGPTGRMHPAVYRGGVSGLAPELVSTESWQHRGRSSRKPRTPDESSVNLDFSTCSELVSGQKVGCRDWVQSSQGLVGDRLGQMHSKPEKTTIKNMKQPGATGVTKDQSCREDCTCSSCSLRAPTISDLLNDQDLLDVIRIKLDPCHPTVKNWRNFASKWGMSYDELCFLEQRPQSPTLEFLFRNSQRTVGQLMELCRLYHRADVEKVLRRWVDEEWPRRGRADCPAHF</sequence>
<accession>A0AA41N0T7</accession>
<gene>
    <name evidence="9" type="ORF">SUZIE_164135</name>
</gene>
<comment type="subcellular location">
    <subcellularLocation>
        <location evidence="1">Cytoplasm</location>
    </subcellularLocation>
</comment>
<proteinExistence type="predicted"/>
<feature type="region of interest" description="Disordered" evidence="7">
    <location>
        <begin position="33"/>
        <end position="54"/>
    </location>
</feature>
<dbReference type="PANTHER" id="PTHR28469">
    <property type="entry name" value="ECTODYSPLASIN-A RECEPTOR-ASSOCIATED ADAPTER PROTEIN"/>
    <property type="match status" value="1"/>
</dbReference>
<evidence type="ECO:0000259" key="8">
    <source>
        <dbReference type="Pfam" id="PF00531"/>
    </source>
</evidence>
<dbReference type="GO" id="GO:0007165">
    <property type="term" value="P:signal transduction"/>
    <property type="evidence" value="ECO:0007669"/>
    <property type="project" value="InterPro"/>
</dbReference>
<dbReference type="GO" id="GO:0030154">
    <property type="term" value="P:cell differentiation"/>
    <property type="evidence" value="ECO:0007669"/>
    <property type="project" value="UniProtKB-KW"/>
</dbReference>
<evidence type="ECO:0000256" key="4">
    <source>
        <dbReference type="ARBA" id="ARBA00022782"/>
    </source>
</evidence>
<comment type="function">
    <text evidence="5">Adapter protein that interacts with EDAR DEATH domain and couples the receptor to EDA signaling pathway during morphogenesis of ectodermal organs. Mediates the activation of NF-kappa-B.</text>
</comment>
<evidence type="ECO:0000256" key="1">
    <source>
        <dbReference type="ARBA" id="ARBA00004496"/>
    </source>
</evidence>
<keyword evidence="3" id="KW-0963">Cytoplasm</keyword>
<keyword evidence="2" id="KW-0217">Developmental protein</keyword>
<dbReference type="Gene3D" id="1.10.533.10">
    <property type="entry name" value="Death Domain, Fas"/>
    <property type="match status" value="1"/>
</dbReference>
<evidence type="ECO:0000256" key="3">
    <source>
        <dbReference type="ARBA" id="ARBA00022490"/>
    </source>
</evidence>
<name>A0AA41N0T7_SCICA</name>
<dbReference type="FunFam" id="1.10.533.10:FF:000065">
    <property type="entry name" value="Ectodysplasin-A receptor-associated adapter protein"/>
    <property type="match status" value="1"/>
</dbReference>
<dbReference type="InterPro" id="IPR011029">
    <property type="entry name" value="DEATH-like_dom_sf"/>
</dbReference>
<evidence type="ECO:0000256" key="7">
    <source>
        <dbReference type="SAM" id="MobiDB-lite"/>
    </source>
</evidence>
<evidence type="ECO:0000313" key="10">
    <source>
        <dbReference type="Proteomes" id="UP001166674"/>
    </source>
</evidence>
<reference evidence="9" key="1">
    <citation type="submission" date="2020-03" db="EMBL/GenBank/DDBJ databases">
        <title>Studies in the Genomics of Life Span.</title>
        <authorList>
            <person name="Glass D."/>
        </authorList>
    </citation>
    <scope>NUCLEOTIDE SEQUENCE</scope>
    <source>
        <strain evidence="9">SUZIE</strain>
        <tissue evidence="9">Muscle</tissue>
    </source>
</reference>
<evidence type="ECO:0000313" key="9">
    <source>
        <dbReference type="EMBL" id="MBZ3881677.1"/>
    </source>
</evidence>
<comment type="caution">
    <text evidence="9">The sequence shown here is derived from an EMBL/GenBank/DDBJ whole genome shotgun (WGS) entry which is preliminary data.</text>
</comment>
<dbReference type="InterPro" id="IPR039200">
    <property type="entry name" value="EDARADD"/>
</dbReference>
<keyword evidence="4" id="KW-0221">Differentiation</keyword>
<dbReference type="EMBL" id="JAATJV010377778">
    <property type="protein sequence ID" value="MBZ3881677.1"/>
    <property type="molecule type" value="Genomic_DNA"/>
</dbReference>
<feature type="domain" description="Death" evidence="8">
    <location>
        <begin position="146"/>
        <end position="219"/>
    </location>
</feature>
<evidence type="ECO:0000256" key="6">
    <source>
        <dbReference type="ARBA" id="ARBA00070869"/>
    </source>
</evidence>
<dbReference type="Proteomes" id="UP001166674">
    <property type="component" value="Unassembled WGS sequence"/>
</dbReference>
<dbReference type="SUPFAM" id="SSF47986">
    <property type="entry name" value="DEATH domain"/>
    <property type="match status" value="1"/>
</dbReference>
<organism evidence="9 10">
    <name type="scientific">Sciurus carolinensis</name>
    <name type="common">Eastern gray squirrel</name>
    <dbReference type="NCBI Taxonomy" id="30640"/>
    <lineage>
        <taxon>Eukaryota</taxon>
        <taxon>Metazoa</taxon>
        <taxon>Chordata</taxon>
        <taxon>Craniata</taxon>
        <taxon>Vertebrata</taxon>
        <taxon>Euteleostomi</taxon>
        <taxon>Mammalia</taxon>
        <taxon>Eutheria</taxon>
        <taxon>Euarchontoglires</taxon>
        <taxon>Glires</taxon>
        <taxon>Rodentia</taxon>
        <taxon>Sciuromorpha</taxon>
        <taxon>Sciuridae</taxon>
        <taxon>Sciurinae</taxon>
        <taxon>Sciurini</taxon>
        <taxon>Sciurus</taxon>
    </lineage>
</organism>
<keyword evidence="9" id="KW-0675">Receptor</keyword>
<dbReference type="PANTHER" id="PTHR28469:SF1">
    <property type="entry name" value="ECTODYSPLASIN-A RECEPTOR-ASSOCIATED ADAPTER PROTEIN"/>
    <property type="match status" value="1"/>
</dbReference>
<dbReference type="InterPro" id="IPR000488">
    <property type="entry name" value="Death_dom"/>
</dbReference>
<evidence type="ECO:0000256" key="5">
    <source>
        <dbReference type="ARBA" id="ARBA00058509"/>
    </source>
</evidence>